<name>A0A1M2VKX5_TRAPU</name>
<reference evidence="2 3" key="1">
    <citation type="submission" date="2016-10" db="EMBL/GenBank/DDBJ databases">
        <title>Genome sequence of the basidiomycete white-rot fungus Trametes pubescens.</title>
        <authorList>
            <person name="Makela M.R."/>
            <person name="Granchi Z."/>
            <person name="Peng M."/>
            <person name="De Vries R.P."/>
            <person name="Grigoriev I."/>
            <person name="Riley R."/>
            <person name="Hilden K."/>
        </authorList>
    </citation>
    <scope>NUCLEOTIDE SEQUENCE [LARGE SCALE GENOMIC DNA]</scope>
    <source>
        <strain evidence="2 3">FBCC735</strain>
    </source>
</reference>
<proteinExistence type="predicted"/>
<dbReference type="Gene3D" id="1.20.1280.50">
    <property type="match status" value="1"/>
</dbReference>
<dbReference type="EMBL" id="MNAD01001070">
    <property type="protein sequence ID" value="OJT08220.1"/>
    <property type="molecule type" value="Genomic_DNA"/>
</dbReference>
<dbReference type="STRING" id="154538.A0A1M2VKX5"/>
<accession>A0A1M2VKX5</accession>
<dbReference type="PROSITE" id="PS50181">
    <property type="entry name" value="FBOX"/>
    <property type="match status" value="1"/>
</dbReference>
<sequence>MSRFETYFHQYPPRAPLTPPPAMQSSPIQHPFKVRTRSWTSHVLQPRSASTASHDSADRASESPFWPGPTFNIQDLPLELLIHIFIPLAELENGTARAEIRHVRGIAYLMFVCRRWRALIVDTALFWRYITITTPQNDAWVSLCLERTRNCLLDLQVFSPGYASPDLLALVLPHASCIRTFIGHLDTKEQQSILLGPFFDTGFPALERLELQPIHPARYGYYPAAVDHALERGTAPGLSDMLLVKTS</sequence>
<evidence type="ECO:0000313" key="3">
    <source>
        <dbReference type="Proteomes" id="UP000184267"/>
    </source>
</evidence>
<feature type="domain" description="F-box" evidence="1">
    <location>
        <begin position="70"/>
        <end position="130"/>
    </location>
</feature>
<dbReference type="Proteomes" id="UP000184267">
    <property type="component" value="Unassembled WGS sequence"/>
</dbReference>
<dbReference type="Pfam" id="PF12937">
    <property type="entry name" value="F-box-like"/>
    <property type="match status" value="1"/>
</dbReference>
<dbReference type="InterPro" id="IPR001810">
    <property type="entry name" value="F-box_dom"/>
</dbReference>
<gene>
    <name evidence="2" type="ORF">TRAPUB_892</name>
</gene>
<evidence type="ECO:0000259" key="1">
    <source>
        <dbReference type="PROSITE" id="PS50181"/>
    </source>
</evidence>
<keyword evidence="3" id="KW-1185">Reference proteome</keyword>
<protein>
    <recommendedName>
        <fullName evidence="1">F-box domain-containing protein</fullName>
    </recommendedName>
</protein>
<dbReference type="OrthoDB" id="2753665at2759"/>
<dbReference type="AlphaFoldDB" id="A0A1M2VKX5"/>
<organism evidence="2 3">
    <name type="scientific">Trametes pubescens</name>
    <name type="common">White-rot fungus</name>
    <dbReference type="NCBI Taxonomy" id="154538"/>
    <lineage>
        <taxon>Eukaryota</taxon>
        <taxon>Fungi</taxon>
        <taxon>Dikarya</taxon>
        <taxon>Basidiomycota</taxon>
        <taxon>Agaricomycotina</taxon>
        <taxon>Agaricomycetes</taxon>
        <taxon>Polyporales</taxon>
        <taxon>Polyporaceae</taxon>
        <taxon>Trametes</taxon>
    </lineage>
</organism>
<comment type="caution">
    <text evidence="2">The sequence shown here is derived from an EMBL/GenBank/DDBJ whole genome shotgun (WGS) entry which is preliminary data.</text>
</comment>
<evidence type="ECO:0000313" key="2">
    <source>
        <dbReference type="EMBL" id="OJT08220.1"/>
    </source>
</evidence>